<sequence>MDSLQNATRNKWLSFQAAVCCFYYTPQALESQHIPEITFCCRPPGVFGGTAGRQQLVNTKVIIYFIKLNTEAEKE</sequence>
<dbReference type="Proteomes" id="UP000196803">
    <property type="component" value="Unassembled WGS sequence"/>
</dbReference>
<protein>
    <submittedName>
        <fullName evidence="1">Uncharacterized protein</fullName>
    </submittedName>
</protein>
<reference evidence="1 2" key="1">
    <citation type="submission" date="2017-05" db="EMBL/GenBank/DDBJ databases">
        <authorList>
            <person name="Varghese N."/>
            <person name="Submissions S."/>
        </authorList>
    </citation>
    <scope>NUCLEOTIDE SEQUENCE [LARGE SCALE GENOMIC DNA]</scope>
    <source>
        <strain evidence="1 2">MACB1020</strain>
    </source>
</reference>
<proteinExistence type="predicted"/>
<keyword evidence="2" id="KW-1185">Reference proteome</keyword>
<evidence type="ECO:0000313" key="1">
    <source>
        <dbReference type="EMBL" id="SMR91279.1"/>
    </source>
</evidence>
<comment type="caution">
    <text evidence="1">The sequence shown here is derived from an EMBL/GenBank/DDBJ whole genome shotgun (WGS) entry which is preliminary data.</text>
</comment>
<dbReference type="EMBL" id="FXXC01000001">
    <property type="protein sequence ID" value="SMR91279.1"/>
    <property type="molecule type" value="Genomic_DNA"/>
</dbReference>
<organism evidence="1 2">
    <name type="scientific">Caldicellulosiruptor bescii</name>
    <name type="common">Anaerocellum thermophilum</name>
    <dbReference type="NCBI Taxonomy" id="31899"/>
    <lineage>
        <taxon>Bacteria</taxon>
        <taxon>Bacillati</taxon>
        <taxon>Bacillota</taxon>
        <taxon>Bacillota incertae sedis</taxon>
        <taxon>Caldicellulosiruptorales</taxon>
        <taxon>Caldicellulosiruptoraceae</taxon>
        <taxon>Caldicellulosiruptor</taxon>
    </lineage>
</organism>
<evidence type="ECO:0000313" key="2">
    <source>
        <dbReference type="Proteomes" id="UP000196803"/>
    </source>
</evidence>
<name>A0ABY1S5E2_CALBS</name>
<accession>A0ABY1S5E2</accession>
<gene>
    <name evidence="1" type="ORF">SAMN05216240_0349</name>
</gene>